<dbReference type="InterPro" id="IPR011635">
    <property type="entry name" value="CARDB"/>
</dbReference>
<keyword evidence="4" id="KW-0720">Serine protease</keyword>
<dbReference type="GO" id="GO:0004252">
    <property type="term" value="F:serine-type endopeptidase activity"/>
    <property type="evidence" value="ECO:0007669"/>
    <property type="project" value="InterPro"/>
</dbReference>
<dbReference type="Gene3D" id="3.40.50.200">
    <property type="entry name" value="Peptidase S8/S53 domain"/>
    <property type="match status" value="1"/>
</dbReference>
<feature type="domain" description="Cohesin" evidence="7">
    <location>
        <begin position="1180"/>
        <end position="1265"/>
    </location>
</feature>
<dbReference type="Pfam" id="PF00082">
    <property type="entry name" value="Peptidase_S8"/>
    <property type="match status" value="1"/>
</dbReference>
<dbReference type="SUPFAM" id="SSF63446">
    <property type="entry name" value="Type I dockerin domain"/>
    <property type="match status" value="1"/>
</dbReference>
<evidence type="ECO:0000256" key="5">
    <source>
        <dbReference type="PROSITE-ProRule" id="PRU01240"/>
    </source>
</evidence>
<evidence type="ECO:0000256" key="2">
    <source>
        <dbReference type="ARBA" id="ARBA00022670"/>
    </source>
</evidence>
<comment type="similarity">
    <text evidence="1 5">Belongs to the peptidase S8 family.</text>
</comment>
<dbReference type="Gene3D" id="1.10.1330.10">
    <property type="entry name" value="Dockerin domain"/>
    <property type="match status" value="1"/>
</dbReference>
<evidence type="ECO:0000259" key="6">
    <source>
        <dbReference type="Pfam" id="PF00082"/>
    </source>
</evidence>
<evidence type="ECO:0000259" key="8">
    <source>
        <dbReference type="Pfam" id="PF07705"/>
    </source>
</evidence>
<dbReference type="GO" id="GO:0030246">
    <property type="term" value="F:carbohydrate binding"/>
    <property type="evidence" value="ECO:0007669"/>
    <property type="project" value="InterPro"/>
</dbReference>
<protein>
    <submittedName>
        <fullName evidence="9">Peptidase S8 and S53 subtilisin kexin sedolisin</fullName>
    </submittedName>
</protein>
<dbReference type="InterPro" id="IPR036439">
    <property type="entry name" value="Dockerin_dom_sf"/>
</dbReference>
<dbReference type="PANTHER" id="PTHR43806:SF11">
    <property type="entry name" value="CEREVISIN-RELATED"/>
    <property type="match status" value="1"/>
</dbReference>
<dbReference type="GO" id="GO:0005615">
    <property type="term" value="C:extracellular space"/>
    <property type="evidence" value="ECO:0007669"/>
    <property type="project" value="TreeGrafter"/>
</dbReference>
<sequence>MTNTGETEVEILEAGLSEYYQSNGETILDATVNTMVAGGTVVVISAGNSGGFGTATIGTPGTAKDAITVGATDYLMDYRASFSSMGPVNRVVPYIKPDVMAPGVGIISAYPGGQYASTQGTSMACPAVAGTAALMLSGNETLTPADVKAALMETAVHIGEDGAILPVMQKNNAYGAGRINAYEAVNTTGGLDQAEPWDGIKHELIGGTLASYYVTGDTLPVMAVLWNTTAGEPIAGAEVELSTWYDYYANYQHQYIYIENRTLITDANGYAYHDVNITDVPVGEDVYARFTYGSLQLEDYAYKNAVTPTPTPNPTVPIYESVYYSVPHNATVEIKYPLLAADGSAYAETVTFVVRNSSGVRIVDEELVPVDGVISCSLDLAGQPLDETYYYMRINDRSAGSIYVGQEEYMYQEVIPFPERAICPPGESVNLGVMAFPHHGGKTVSQEFEVYVTTLTETEVLSLSSAGALTLSAPEQGDMQALFAEIDAMKPETYSGTASLTNGLALVNFTMPEDGYIAIVRFVTNYDGYMEEMPSVLVYGTLEPWFMHRSTSPVYEDYDGNLTYIWSTYDWPATWDQTAYASVPAAEASITAYVYTYDPVTGAFCPTSGKTVYLYTENGTATGVVDADGTCTFTVATAGKTRMDYLLLTPGVSGYTIIWIGGSPLSPISRSPVNPGMILSSVAAPAHISALYPDTETRSASVTRDGDAYNIIATSYGPADEAIHEKGAFTFNKVSETFIWYYTGTEAAAVVDFTGTGTRRVTPAAEGNYKAMYGLLNPNTQSIGKYLYTTFRNPERSVSYTLPDSVLVGTSVPVVFNASTDEGAPISGARVVLALGAAGDWGWFSNDGDPRNANILLAADWYPDPYTVIATGYTDANGKVTLTFAAPNAGQQALREALAHESVLPYMVLCYDDGERVQEDYGYMHMTAALLPDFVPDISAPQVVKLERDDTITISNVALLISNIGTADYVYDPNNQMLCTAEVGPHSESTYFTKSLAMGEKTDVLTTTVSRNAREFGINTSDYQLPLDVNVGVEVNSNRTVEELNYQNNQLVHPVRITAPDLAVEVLAPRYTTPANTTAIGVRVTNLGEVGSNAATLYYSITGKPDATISVPALMPGNSTLIWQNQTLVAGDYTVDAEVNRAGATDYETTFANNRVNTTIGSYANPATKIDLPRGLVLVPGSTYDLPITVTQVSGLAAYQMDLTFNGSVLEVQDVIPGALDLTAKNIGSGSVRFNGAAVSGVSGNVTIATVRFNVTGVTGDETTLNLAAELWDENTLVIPVNARSGGAYLLLYGDANSDGKVDQADTLKVLREVVGIETKPTAGTTKFLQTDVTRNSAVDVGDAMFIAQKNVDLRDEYFRIK</sequence>
<dbReference type="PROSITE" id="PS00138">
    <property type="entry name" value="SUBTILASE_SER"/>
    <property type="match status" value="1"/>
</dbReference>
<dbReference type="InterPro" id="IPR036852">
    <property type="entry name" value="Peptidase_S8/S53_dom_sf"/>
</dbReference>
<dbReference type="GO" id="GO:0006508">
    <property type="term" value="P:proteolysis"/>
    <property type="evidence" value="ECO:0007669"/>
    <property type="project" value="UniProtKB-KW"/>
</dbReference>
<dbReference type="Pfam" id="PF07705">
    <property type="entry name" value="CARDB"/>
    <property type="match status" value="1"/>
</dbReference>
<dbReference type="SUPFAM" id="SSF52743">
    <property type="entry name" value="Subtilisin-like"/>
    <property type="match status" value="1"/>
</dbReference>
<evidence type="ECO:0000313" key="10">
    <source>
        <dbReference type="Proteomes" id="UP000054598"/>
    </source>
</evidence>
<evidence type="ECO:0000313" key="9">
    <source>
        <dbReference type="EMBL" id="KUL01879.1"/>
    </source>
</evidence>
<feature type="domain" description="Peptidase S8/S53" evidence="6">
    <location>
        <begin position="28"/>
        <end position="176"/>
    </location>
</feature>
<evidence type="ECO:0000259" key="7">
    <source>
        <dbReference type="Pfam" id="PF00963"/>
    </source>
</evidence>
<keyword evidence="3" id="KW-0378">Hydrolase</keyword>
<evidence type="ECO:0000256" key="4">
    <source>
        <dbReference type="ARBA" id="ARBA00022825"/>
    </source>
</evidence>
<dbReference type="InterPro" id="IPR013783">
    <property type="entry name" value="Ig-like_fold"/>
</dbReference>
<dbReference type="InterPro" id="IPR000209">
    <property type="entry name" value="Peptidase_S8/S53_dom"/>
</dbReference>
<dbReference type="CDD" id="cd14256">
    <property type="entry name" value="Dockerin_I"/>
    <property type="match status" value="1"/>
</dbReference>
<comment type="caution">
    <text evidence="5">Lacks conserved residue(s) required for the propagation of feature annotation.</text>
</comment>
<dbReference type="EMBL" id="LGHE01000082">
    <property type="protein sequence ID" value="KUL01879.1"/>
    <property type="molecule type" value="Genomic_DNA"/>
</dbReference>
<evidence type="ECO:0000256" key="3">
    <source>
        <dbReference type="ARBA" id="ARBA00022801"/>
    </source>
</evidence>
<dbReference type="InterPro" id="IPR050131">
    <property type="entry name" value="Peptidase_S8_subtilisin-like"/>
</dbReference>
<dbReference type="InterPro" id="IPR002102">
    <property type="entry name" value="Cohesin_dom"/>
</dbReference>
<feature type="domain" description="CARDB" evidence="8">
    <location>
        <begin position="1059"/>
        <end position="1154"/>
    </location>
</feature>
<dbReference type="GO" id="GO:0000272">
    <property type="term" value="P:polysaccharide catabolic process"/>
    <property type="evidence" value="ECO:0007669"/>
    <property type="project" value="InterPro"/>
</dbReference>
<dbReference type="Gene3D" id="2.60.40.10">
    <property type="entry name" value="Immunoglobulins"/>
    <property type="match status" value="1"/>
</dbReference>
<accession>A0A101IV14</accession>
<dbReference type="CDD" id="cd08547">
    <property type="entry name" value="Type_II_cohesin"/>
    <property type="match status" value="1"/>
</dbReference>
<dbReference type="Proteomes" id="UP000054598">
    <property type="component" value="Unassembled WGS sequence"/>
</dbReference>
<dbReference type="SUPFAM" id="SSF49384">
    <property type="entry name" value="Carbohydrate-binding domain"/>
    <property type="match status" value="1"/>
</dbReference>
<gene>
    <name evidence="9" type="ORF">XE10_0878</name>
</gene>
<comment type="caution">
    <text evidence="9">The sequence shown here is derived from an EMBL/GenBank/DDBJ whole genome shotgun (WGS) entry which is preliminary data.</text>
</comment>
<dbReference type="PANTHER" id="PTHR43806">
    <property type="entry name" value="PEPTIDASE S8"/>
    <property type="match status" value="1"/>
</dbReference>
<keyword evidence="2" id="KW-0645">Protease</keyword>
<dbReference type="Pfam" id="PF00963">
    <property type="entry name" value="Cohesin"/>
    <property type="match status" value="1"/>
</dbReference>
<dbReference type="InterPro" id="IPR023828">
    <property type="entry name" value="Peptidase_S8_Ser-AS"/>
</dbReference>
<proteinExistence type="inferred from homology"/>
<dbReference type="InterPro" id="IPR008965">
    <property type="entry name" value="CBM2/CBM3_carb-bd_dom_sf"/>
</dbReference>
<evidence type="ECO:0000256" key="1">
    <source>
        <dbReference type="ARBA" id="ARBA00011073"/>
    </source>
</evidence>
<reference evidence="10" key="1">
    <citation type="journal article" date="2015" name="MBio">
        <title>Genome-Resolved Metagenomic Analysis Reveals Roles for Candidate Phyla and Other Microbial Community Members in Biogeochemical Transformations in Oil Reservoirs.</title>
        <authorList>
            <person name="Hu P."/>
            <person name="Tom L."/>
            <person name="Singh A."/>
            <person name="Thomas B.C."/>
            <person name="Baker B.J."/>
            <person name="Piceno Y.M."/>
            <person name="Andersen G.L."/>
            <person name="Banfield J.F."/>
        </authorList>
    </citation>
    <scope>NUCLEOTIDE SEQUENCE [LARGE SCALE GENOMIC DNA]</scope>
</reference>
<dbReference type="PATRIC" id="fig|2198.3.peg.730"/>
<organism evidence="9 10">
    <name type="scientific">Methanoculleus marisnigri</name>
    <dbReference type="NCBI Taxonomy" id="2198"/>
    <lineage>
        <taxon>Archaea</taxon>
        <taxon>Methanobacteriati</taxon>
        <taxon>Methanobacteriota</taxon>
        <taxon>Stenosarchaea group</taxon>
        <taxon>Methanomicrobia</taxon>
        <taxon>Methanomicrobiales</taxon>
        <taxon>Methanomicrobiaceae</taxon>
        <taxon>Methanoculleus</taxon>
    </lineage>
</organism>
<name>A0A101IV14_9EURY</name>
<dbReference type="PROSITE" id="PS51892">
    <property type="entry name" value="SUBTILASE"/>
    <property type="match status" value="1"/>
</dbReference>
<dbReference type="Gene3D" id="2.60.40.680">
    <property type="match status" value="1"/>
</dbReference>